<accession>A0A6A4FVS9</accession>
<feature type="transmembrane region" description="Helical" evidence="2">
    <location>
        <begin position="458"/>
        <end position="478"/>
    </location>
</feature>
<feature type="transmembrane region" description="Helical" evidence="2">
    <location>
        <begin position="148"/>
        <end position="172"/>
    </location>
</feature>
<reference evidence="3 4" key="1">
    <citation type="submission" date="2018-08" db="EMBL/GenBank/DDBJ databases">
        <title>Genomic investigation of the strawberry pathogen Phytophthora fragariae indicates pathogenicity is determined by transcriptional variation in three key races.</title>
        <authorList>
            <person name="Adams T.M."/>
            <person name="Armitage A.D."/>
            <person name="Sobczyk M.K."/>
            <person name="Bates H.J."/>
            <person name="Dunwell J.M."/>
            <person name="Nellist C.F."/>
            <person name="Harrison R.J."/>
        </authorList>
    </citation>
    <scope>NUCLEOTIDE SEQUENCE [LARGE SCALE GENOMIC DNA]</scope>
    <source>
        <strain evidence="3 4">SCRP333</strain>
    </source>
</reference>
<protein>
    <submittedName>
        <fullName evidence="3">Uncharacterized protein</fullName>
    </submittedName>
</protein>
<feature type="transmembrane region" description="Helical" evidence="2">
    <location>
        <begin position="214"/>
        <end position="234"/>
    </location>
</feature>
<keyword evidence="2" id="KW-0472">Membrane</keyword>
<dbReference type="Proteomes" id="UP000434957">
    <property type="component" value="Unassembled WGS sequence"/>
</dbReference>
<gene>
    <name evidence="3" type="ORF">PR003_g4156</name>
</gene>
<feature type="compositionally biased region" description="Basic and acidic residues" evidence="1">
    <location>
        <begin position="425"/>
        <end position="436"/>
    </location>
</feature>
<proteinExistence type="predicted"/>
<evidence type="ECO:0000313" key="3">
    <source>
        <dbReference type="EMBL" id="KAE9352879.1"/>
    </source>
</evidence>
<dbReference type="AlphaFoldDB" id="A0A6A4FVS9"/>
<keyword evidence="2" id="KW-1133">Transmembrane helix</keyword>
<sequence length="581" mass="65098">MGLASLSRWLSSVVHAWKHLQVSYYGGKYSIERLFALDEYTQNTALSRVLLVCIGTPAPMAVLISVQALVPLQDPADGCSANFGFWIRSGILSFTVAVTLTTQATHHIDGVRMSTIQLFVMCALTSLLFTAGAIAISAALIFPVPFFVLTLCPVFYVALLASCRIVLGELIFRQMLQNRDQTIRYIYFVGAQNAMVFTYPAYETLFRAVRGSAYQLPVILLLPLIKVALRNLVLRCMTSLEDMMPEAVIFTVDFFNAVYIATCMQSASSATAIVAITLTDLSQTVVMLYSLHQRTSTLSSRLRQNVKNSGADNILSRLCALCRDPNEFRRHSRAHLLIRSCISHGLATTSRDLLTRLECIPRGASSELVETPGLLKLVSSPSVYTRSAKPRDCSARRTIRSIFVQKRSETIYPITRPAGEVQPRPPDKERKGSQRERPAIIRETLEALFTTECIVLTAYLEAIIPFFYCSYMLVMVQLPSSQYHTEMAGVTSDNVVETIFPVFLFGLLQIATFVVLAAVIKRNCGVHMSYQLAFVLETHMPLIQGKFMFWVLIMLCFRIVHFGVDFTFQFQKGYYQDKFPA</sequence>
<feature type="transmembrane region" description="Helical" evidence="2">
    <location>
        <begin position="118"/>
        <end position="142"/>
    </location>
</feature>
<evidence type="ECO:0000313" key="4">
    <source>
        <dbReference type="Proteomes" id="UP000434957"/>
    </source>
</evidence>
<evidence type="ECO:0000256" key="1">
    <source>
        <dbReference type="SAM" id="MobiDB-lite"/>
    </source>
</evidence>
<feature type="transmembrane region" description="Helical" evidence="2">
    <location>
        <begin position="184"/>
        <end position="202"/>
    </location>
</feature>
<feature type="transmembrane region" description="Helical" evidence="2">
    <location>
        <begin position="547"/>
        <end position="564"/>
    </location>
</feature>
<organism evidence="3 4">
    <name type="scientific">Phytophthora rubi</name>
    <dbReference type="NCBI Taxonomy" id="129364"/>
    <lineage>
        <taxon>Eukaryota</taxon>
        <taxon>Sar</taxon>
        <taxon>Stramenopiles</taxon>
        <taxon>Oomycota</taxon>
        <taxon>Peronosporomycetes</taxon>
        <taxon>Peronosporales</taxon>
        <taxon>Peronosporaceae</taxon>
        <taxon>Phytophthora</taxon>
    </lineage>
</organism>
<name>A0A6A4FVS9_9STRA</name>
<keyword evidence="2" id="KW-0812">Transmembrane</keyword>
<comment type="caution">
    <text evidence="3">The sequence shown here is derived from an EMBL/GenBank/DDBJ whole genome shotgun (WGS) entry which is preliminary data.</text>
</comment>
<feature type="region of interest" description="Disordered" evidence="1">
    <location>
        <begin position="415"/>
        <end position="436"/>
    </location>
</feature>
<feature type="transmembrane region" description="Helical" evidence="2">
    <location>
        <begin position="498"/>
        <end position="520"/>
    </location>
</feature>
<evidence type="ECO:0000256" key="2">
    <source>
        <dbReference type="SAM" id="Phobius"/>
    </source>
</evidence>
<feature type="transmembrane region" description="Helical" evidence="2">
    <location>
        <begin position="85"/>
        <end position="106"/>
    </location>
</feature>
<dbReference type="EMBL" id="QXFT01000154">
    <property type="protein sequence ID" value="KAE9352879.1"/>
    <property type="molecule type" value="Genomic_DNA"/>
</dbReference>
<keyword evidence="4" id="KW-1185">Reference proteome</keyword>
<feature type="transmembrane region" description="Helical" evidence="2">
    <location>
        <begin position="49"/>
        <end position="70"/>
    </location>
</feature>